<dbReference type="AlphaFoldDB" id="A0A931C5Q0"/>
<sequence>MIEVVSVINAAAATVFDLELDIDVHAESLAKSRETATTTTGRRQLGLGDEVTFGARHFGRRWNMTSRITAYNRPYHFVDEQTRGPFRALRHEHYFEDLGDIRTRMIDRMTIRAPLGPLGAVATRMLLAPHLRRLLVERAAHIKRLAETADHGR</sequence>
<gene>
    <name evidence="1" type="ORF">I4J89_20790</name>
</gene>
<dbReference type="InterPro" id="IPR023393">
    <property type="entry name" value="START-like_dom_sf"/>
</dbReference>
<name>A0A931C5Q0_9ACTN</name>
<dbReference type="CDD" id="cd07820">
    <property type="entry name" value="SRPBCC_3"/>
    <property type="match status" value="1"/>
</dbReference>
<organism evidence="1 2">
    <name type="scientific">Actinoplanes aureus</name>
    <dbReference type="NCBI Taxonomy" id="2792083"/>
    <lineage>
        <taxon>Bacteria</taxon>
        <taxon>Bacillati</taxon>
        <taxon>Actinomycetota</taxon>
        <taxon>Actinomycetes</taxon>
        <taxon>Micromonosporales</taxon>
        <taxon>Micromonosporaceae</taxon>
        <taxon>Actinoplanes</taxon>
    </lineage>
</organism>
<protein>
    <submittedName>
        <fullName evidence="1">SRPBCC family protein</fullName>
    </submittedName>
</protein>
<comment type="caution">
    <text evidence="1">The sequence shown here is derived from an EMBL/GenBank/DDBJ whole genome shotgun (WGS) entry which is preliminary data.</text>
</comment>
<accession>A0A931C5Q0</accession>
<evidence type="ECO:0000313" key="1">
    <source>
        <dbReference type="EMBL" id="MBG0563885.1"/>
    </source>
</evidence>
<dbReference type="Proteomes" id="UP000598146">
    <property type="component" value="Unassembled WGS sequence"/>
</dbReference>
<proteinExistence type="predicted"/>
<dbReference type="EMBL" id="JADQTO010000009">
    <property type="protein sequence ID" value="MBG0563885.1"/>
    <property type="molecule type" value="Genomic_DNA"/>
</dbReference>
<reference evidence="1" key="1">
    <citation type="submission" date="2020-11" db="EMBL/GenBank/DDBJ databases">
        <title>Isolation and identification of active actinomycetes.</title>
        <authorList>
            <person name="Sun X."/>
        </authorList>
    </citation>
    <scope>NUCLEOTIDE SEQUENCE</scope>
    <source>
        <strain evidence="1">NEAU-A11</strain>
    </source>
</reference>
<evidence type="ECO:0000313" key="2">
    <source>
        <dbReference type="Proteomes" id="UP000598146"/>
    </source>
</evidence>
<keyword evidence="2" id="KW-1185">Reference proteome</keyword>
<dbReference type="SUPFAM" id="SSF55961">
    <property type="entry name" value="Bet v1-like"/>
    <property type="match status" value="1"/>
</dbReference>
<dbReference type="Gene3D" id="3.30.530.20">
    <property type="match status" value="1"/>
</dbReference>